<evidence type="ECO:0000256" key="7">
    <source>
        <dbReference type="SAM" id="Phobius"/>
    </source>
</evidence>
<dbReference type="PROSITE" id="PS51257">
    <property type="entry name" value="PROKAR_LIPOPROTEIN"/>
    <property type="match status" value="1"/>
</dbReference>
<dbReference type="Proteomes" id="UP000004259">
    <property type="component" value="Unassembled WGS sequence"/>
</dbReference>
<comment type="subcellular location">
    <subcellularLocation>
        <location evidence="1">Cell membrane</location>
        <topology evidence="1">Multi-pass membrane protein</topology>
    </subcellularLocation>
</comment>
<protein>
    <submittedName>
        <fullName evidence="9">Efflux ABC transporter, permease protein</fullName>
    </submittedName>
</protein>
<evidence type="ECO:0000259" key="8">
    <source>
        <dbReference type="Pfam" id="PF02687"/>
    </source>
</evidence>
<gene>
    <name evidence="9" type="ORF">CUS_5503</name>
</gene>
<keyword evidence="4 7" id="KW-1133">Transmembrane helix</keyword>
<dbReference type="InterPro" id="IPR003838">
    <property type="entry name" value="ABC3_permease_C"/>
</dbReference>
<feature type="transmembrane region" description="Helical" evidence="7">
    <location>
        <begin position="856"/>
        <end position="878"/>
    </location>
</feature>
<feature type="transmembrane region" description="Helical" evidence="7">
    <location>
        <begin position="406"/>
        <end position="425"/>
    </location>
</feature>
<evidence type="ECO:0000313" key="9">
    <source>
        <dbReference type="EMBL" id="EGC03344.1"/>
    </source>
</evidence>
<comment type="caution">
    <text evidence="9">The sequence shown here is derived from an EMBL/GenBank/DDBJ whole genome shotgun (WGS) entry which is preliminary data.</text>
</comment>
<keyword evidence="10" id="KW-1185">Reference proteome</keyword>
<evidence type="ECO:0000256" key="4">
    <source>
        <dbReference type="ARBA" id="ARBA00022989"/>
    </source>
</evidence>
<proteinExistence type="predicted"/>
<feature type="domain" description="ABC3 transporter permease C-terminal" evidence="8">
    <location>
        <begin position="807"/>
        <end position="916"/>
    </location>
</feature>
<feature type="transmembrane region" description="Helical" evidence="7">
    <location>
        <begin position="576"/>
        <end position="596"/>
    </location>
</feature>
<dbReference type="STRING" id="246199.CUS_5503"/>
<name>E9SBM4_RUMAL</name>
<dbReference type="PANTHER" id="PTHR30287:SF1">
    <property type="entry name" value="INNER MEMBRANE PROTEIN"/>
    <property type="match status" value="1"/>
</dbReference>
<evidence type="ECO:0000256" key="3">
    <source>
        <dbReference type="ARBA" id="ARBA00022692"/>
    </source>
</evidence>
<reference evidence="9 10" key="1">
    <citation type="submission" date="2011-02" db="EMBL/GenBank/DDBJ databases">
        <authorList>
            <person name="Nelson K.E."/>
            <person name="Sutton G."/>
            <person name="Torralba M."/>
            <person name="Durkin S."/>
            <person name="Harkins D."/>
            <person name="Montgomery R."/>
            <person name="Ziemer C."/>
            <person name="Klaassens E."/>
            <person name="Ocuiv P."/>
            <person name="Morrison M."/>
        </authorList>
    </citation>
    <scope>NUCLEOTIDE SEQUENCE [LARGE SCALE GENOMIC DNA]</scope>
    <source>
        <strain evidence="9 10">8</strain>
    </source>
</reference>
<accession>E9SBM4</accession>
<feature type="transmembrane region" description="Helical" evidence="7">
    <location>
        <begin position="20"/>
        <end position="37"/>
    </location>
</feature>
<sequence length="933" mass="104249">MKTAFLKDTIREIRGNFGRFLSILLIVSLGCGFFSGVKATQPDMVETAADYFQKYKLMDLMFTSEIGVRSADVEAVKTADHIKGAHAAYSKEVFYRYDNKNIVLKCISFNSALPDDSPNLMNKLNVIEGRLPEKDGECAVEVKLSSPSTFKLGEKLTFSETDDTKDLLDTLENDTFEIVGIVTSPMYIGYERDPTTEGDGTIVSNVFLREEEFITPYYTELFVDIDGVDELDPFSDEYKNKVNKFGEEAYSAFENSVNKRYSDLKKQAEERIASAKTTADTLNQYVDMDYSILSEELPKIQKTAAKTRKIYEAEVAQGKRAYLEKAAMLKAEKALMIVQELMSDNGDNSGVAHKKYLSQLDSAYKEISDAEAQLAEVSEPAIYRFDRFTASNDYAQFKGDSNKIDLISRVFPVFFVLVASLVCLTNMSRLIEEQRGNMGIYKALGYSRKTILGKYLVYSGLAAIIGGVFGSALGLLLLPNSIYDGYKLLYNIQKLNTPLRPEFLLGSVGVSVICICGVTAFTCLRELQAVPGSLMRPRPPKEGRRVLIENNPKIWGKFSFMSKVTTRNMLRYKRRFFMTLAGVAGCTALIITGFGLKHSIGSVVDKQFRDVFVYDGIAVMNNRYNYDENKRELENVGEISVHMQAMLTEFEAFHSGQVYTANVCVPDLPAQLENFIKLRSADDLSEIALDDSGAVITEKLAKLLDINVGDSITLKNSEGQSADISVSGICRNYAFHYIFVAPELYQNSFDKEVLHNIAFVDLKPGTDFDAFRYTFLRSDHFYGLTYKEDQSEGYLNSADSLNTVVAVLIFSAGLLAVVVLYNLAEININERKREIATVKVLGFFDRETDDYILRENIISALLGVIIGMPLGRLLHYFVTVTAEVDLLMFNRELAPSALLYGGVITLIFALAVNVALHFVLTKVDMVGSLKAVE</sequence>
<feature type="transmembrane region" description="Helical" evidence="7">
    <location>
        <begin position="503"/>
        <end position="524"/>
    </location>
</feature>
<feature type="transmembrane region" description="Helical" evidence="7">
    <location>
        <begin position="455"/>
        <end position="483"/>
    </location>
</feature>
<dbReference type="eggNOG" id="COG4591">
    <property type="taxonomic scope" value="Bacteria"/>
</dbReference>
<evidence type="ECO:0000313" key="10">
    <source>
        <dbReference type="Proteomes" id="UP000004259"/>
    </source>
</evidence>
<evidence type="ECO:0000256" key="2">
    <source>
        <dbReference type="ARBA" id="ARBA00022475"/>
    </source>
</evidence>
<dbReference type="RefSeq" id="WP_002848976.1">
    <property type="nucleotide sequence ID" value="NZ_ADKM02000069.1"/>
</dbReference>
<keyword evidence="2" id="KW-1003">Cell membrane</keyword>
<organism evidence="9 10">
    <name type="scientific">Ruminococcus albus 8</name>
    <dbReference type="NCBI Taxonomy" id="246199"/>
    <lineage>
        <taxon>Bacteria</taxon>
        <taxon>Bacillati</taxon>
        <taxon>Bacillota</taxon>
        <taxon>Clostridia</taxon>
        <taxon>Eubacteriales</taxon>
        <taxon>Oscillospiraceae</taxon>
        <taxon>Ruminococcus</taxon>
    </lineage>
</organism>
<keyword evidence="5 7" id="KW-0472">Membrane</keyword>
<dbReference type="InterPro" id="IPR038766">
    <property type="entry name" value="Membrane_comp_ABC_pdt"/>
</dbReference>
<dbReference type="eggNOG" id="COG0577">
    <property type="taxonomic scope" value="Bacteria"/>
</dbReference>
<dbReference type="EMBL" id="ADKM02000069">
    <property type="protein sequence ID" value="EGC03344.1"/>
    <property type="molecule type" value="Genomic_DNA"/>
</dbReference>
<feature type="transmembrane region" description="Helical" evidence="7">
    <location>
        <begin position="804"/>
        <end position="824"/>
    </location>
</feature>
<keyword evidence="3 7" id="KW-0812">Transmembrane</keyword>
<feature type="transmembrane region" description="Helical" evidence="7">
    <location>
        <begin position="898"/>
        <end position="920"/>
    </location>
</feature>
<dbReference type="GO" id="GO:0005886">
    <property type="term" value="C:plasma membrane"/>
    <property type="evidence" value="ECO:0007669"/>
    <property type="project" value="UniProtKB-SubCell"/>
</dbReference>
<dbReference type="PANTHER" id="PTHR30287">
    <property type="entry name" value="MEMBRANE COMPONENT OF PREDICTED ABC SUPERFAMILY METABOLITE UPTAKE TRANSPORTER"/>
    <property type="match status" value="1"/>
</dbReference>
<evidence type="ECO:0000256" key="6">
    <source>
        <dbReference type="SAM" id="Coils"/>
    </source>
</evidence>
<feature type="domain" description="ABC3 transporter permease C-terminal" evidence="8">
    <location>
        <begin position="410"/>
        <end position="519"/>
    </location>
</feature>
<dbReference type="AlphaFoldDB" id="E9SBM4"/>
<keyword evidence="6" id="KW-0175">Coiled coil</keyword>
<feature type="coiled-coil region" evidence="6">
    <location>
        <begin position="258"/>
        <end position="285"/>
    </location>
</feature>
<dbReference type="Pfam" id="PF02687">
    <property type="entry name" value="FtsX"/>
    <property type="match status" value="2"/>
</dbReference>
<evidence type="ECO:0000256" key="5">
    <source>
        <dbReference type="ARBA" id="ARBA00023136"/>
    </source>
</evidence>
<evidence type="ECO:0000256" key="1">
    <source>
        <dbReference type="ARBA" id="ARBA00004651"/>
    </source>
</evidence>